<organism evidence="3 4">
    <name type="scientific">Corynebacterium pyruviciproducens ATCC BAA-1742</name>
    <dbReference type="NCBI Taxonomy" id="1125779"/>
    <lineage>
        <taxon>Bacteria</taxon>
        <taxon>Bacillati</taxon>
        <taxon>Actinomycetota</taxon>
        <taxon>Actinomycetes</taxon>
        <taxon>Mycobacteriales</taxon>
        <taxon>Corynebacteriaceae</taxon>
        <taxon>Corynebacterium</taxon>
    </lineage>
</organism>
<feature type="region of interest" description="Disordered" evidence="1">
    <location>
        <begin position="1"/>
        <end position="60"/>
    </location>
</feature>
<evidence type="ECO:0000313" key="4">
    <source>
        <dbReference type="Proteomes" id="UP000014408"/>
    </source>
</evidence>
<feature type="compositionally biased region" description="Polar residues" evidence="1">
    <location>
        <begin position="11"/>
        <end position="33"/>
    </location>
</feature>
<dbReference type="PATRIC" id="fig|1125779.3.peg.1243"/>
<dbReference type="STRING" id="1125779.HMPREF1219_01268"/>
<feature type="compositionally biased region" description="Low complexity" evidence="1">
    <location>
        <begin position="47"/>
        <end position="60"/>
    </location>
</feature>
<keyword evidence="2" id="KW-0472">Membrane</keyword>
<keyword evidence="2" id="KW-1133">Transmembrane helix</keyword>
<name>S2YYQ0_9CORY</name>
<feature type="compositionally biased region" description="Polar residues" evidence="1">
    <location>
        <begin position="120"/>
        <end position="134"/>
    </location>
</feature>
<evidence type="ECO:0000256" key="1">
    <source>
        <dbReference type="SAM" id="MobiDB-lite"/>
    </source>
</evidence>
<sequence>MRGDEAYPPTATFQPQGLQEAQTQYLSQQQAAGTQYGRPQPVPVPPEQQYYQPQPQPPQRQRGNGVIIALLSTIVVLLAAIGGWLLYDSSVFHRSSTPSTRPTVVETVVVPPSDAGTAAEPSTKSRASSPTSEGADSGQRASLADLPGNATPVGNGGDTKFTSQATGSEHTSSPFAGAVGEAFRDEYYKTKKPPTSLHVYSPVTKKTYSMKCTVSNNIATCIGGNRAIVYVW</sequence>
<dbReference type="EMBL" id="ATBY01000013">
    <property type="protein sequence ID" value="EPD69396.1"/>
    <property type="molecule type" value="Genomic_DNA"/>
</dbReference>
<feature type="transmembrane region" description="Helical" evidence="2">
    <location>
        <begin position="66"/>
        <end position="87"/>
    </location>
</feature>
<dbReference type="AlphaFoldDB" id="S2YYQ0"/>
<accession>S2YYQ0</accession>
<dbReference type="HOGENOM" id="CLU_1193203_0_0_11"/>
<protein>
    <submittedName>
        <fullName evidence="3">Uncharacterized protein</fullName>
    </submittedName>
</protein>
<reference evidence="3 4" key="1">
    <citation type="submission" date="2013-05" db="EMBL/GenBank/DDBJ databases">
        <title>The Genome Sequence of Corynebacterium pyruviciproducens 1773O (ATCC BAA-1742).</title>
        <authorList>
            <consortium name="The Broad Institute Genomics Platform"/>
            <person name="Earl A."/>
            <person name="Ward D."/>
            <person name="Feldgarden M."/>
            <person name="Gevers D."/>
            <person name="Tong J."/>
            <person name="Walker B."/>
            <person name="Young S."/>
            <person name="Zeng Q."/>
            <person name="Gargeya S."/>
            <person name="Fitzgerald M."/>
            <person name="Haas B."/>
            <person name="Abouelleil A."/>
            <person name="Allen A.W."/>
            <person name="Alvarado L."/>
            <person name="Arachchi H.M."/>
            <person name="Berlin A.M."/>
            <person name="Chapman S.B."/>
            <person name="Gainer-Dewar J."/>
            <person name="Goldberg J."/>
            <person name="Griggs A."/>
            <person name="Gujja S."/>
            <person name="Hansen M."/>
            <person name="Howarth C."/>
            <person name="Imamovic A."/>
            <person name="Ireland A."/>
            <person name="Larimer J."/>
            <person name="McCowan C."/>
            <person name="Murphy C."/>
            <person name="Pearson M."/>
            <person name="Poon T.W."/>
            <person name="Priest M."/>
            <person name="Roberts A."/>
            <person name="Saif S."/>
            <person name="Shea T."/>
            <person name="Sisk P."/>
            <person name="Sykes S."/>
            <person name="Wortman J."/>
            <person name="Nusbaum C."/>
            <person name="Birren B."/>
        </authorList>
    </citation>
    <scope>NUCLEOTIDE SEQUENCE [LARGE SCALE GENOMIC DNA]</scope>
    <source>
        <strain evidence="3 4">ATCC BAA-1742</strain>
    </source>
</reference>
<dbReference type="RefSeq" id="WP_016458026.1">
    <property type="nucleotide sequence ID" value="NZ_KE150446.1"/>
</dbReference>
<comment type="caution">
    <text evidence="3">The sequence shown here is derived from an EMBL/GenBank/DDBJ whole genome shotgun (WGS) entry which is preliminary data.</text>
</comment>
<proteinExistence type="predicted"/>
<evidence type="ECO:0000256" key="2">
    <source>
        <dbReference type="SAM" id="Phobius"/>
    </source>
</evidence>
<gene>
    <name evidence="3" type="ORF">HMPREF1219_01268</name>
</gene>
<evidence type="ECO:0000313" key="3">
    <source>
        <dbReference type="EMBL" id="EPD69396.1"/>
    </source>
</evidence>
<dbReference type="Proteomes" id="UP000014408">
    <property type="component" value="Unassembled WGS sequence"/>
</dbReference>
<keyword evidence="4" id="KW-1185">Reference proteome</keyword>
<feature type="region of interest" description="Disordered" evidence="1">
    <location>
        <begin position="112"/>
        <end position="176"/>
    </location>
</feature>
<keyword evidence="2" id="KW-0812">Transmembrane</keyword>
<feature type="compositionally biased region" description="Polar residues" evidence="1">
    <location>
        <begin position="160"/>
        <end position="174"/>
    </location>
</feature>